<evidence type="ECO:0000259" key="6">
    <source>
        <dbReference type="Pfam" id="PF06789"/>
    </source>
</evidence>
<name>A0A401T4S2_CHIPU</name>
<evidence type="ECO:0000313" key="7">
    <source>
        <dbReference type="EMBL" id="GCC37610.1"/>
    </source>
</evidence>
<dbReference type="PANTHER" id="PTHR31530">
    <property type="entry name" value="MAJOR INTRINSICALLY DISORDERED NOTCH2-BINDING RECEPTOR 1 MINAR1 FAMILY MEMBER"/>
    <property type="match status" value="1"/>
</dbReference>
<reference evidence="7 8" key="1">
    <citation type="journal article" date="2018" name="Nat. Ecol. Evol.">
        <title>Shark genomes provide insights into elasmobranch evolution and the origin of vertebrates.</title>
        <authorList>
            <person name="Hara Y"/>
            <person name="Yamaguchi K"/>
            <person name="Onimaru K"/>
            <person name="Kadota M"/>
            <person name="Koyanagi M"/>
            <person name="Keeley SD"/>
            <person name="Tatsumi K"/>
            <person name="Tanaka K"/>
            <person name="Motone F"/>
            <person name="Kageyama Y"/>
            <person name="Nozu R"/>
            <person name="Adachi N"/>
            <person name="Nishimura O"/>
            <person name="Nakagawa R"/>
            <person name="Tanegashima C"/>
            <person name="Kiyatake I"/>
            <person name="Matsumoto R"/>
            <person name="Murakumo K"/>
            <person name="Nishida K"/>
            <person name="Terakita A"/>
            <person name="Kuratani S"/>
            <person name="Sato K"/>
            <person name="Hyodo S Kuraku.S."/>
        </authorList>
    </citation>
    <scope>NUCLEOTIDE SEQUENCE [LARGE SCALE GENOMIC DNA]</scope>
</reference>
<dbReference type="Pfam" id="PF06789">
    <property type="entry name" value="MINAR1_C"/>
    <property type="match status" value="1"/>
</dbReference>
<proteinExistence type="inferred from homology"/>
<keyword evidence="4" id="KW-0472">Membrane</keyword>
<protein>
    <recommendedName>
        <fullName evidence="6">Major intrinsically disordered Notch2-binding receptor 1-like C-terminal domain-containing protein</fullName>
    </recommendedName>
</protein>
<evidence type="ECO:0000256" key="5">
    <source>
        <dbReference type="ARBA" id="ARBA00037847"/>
    </source>
</evidence>
<evidence type="ECO:0000256" key="4">
    <source>
        <dbReference type="ARBA" id="ARBA00023136"/>
    </source>
</evidence>
<keyword evidence="3" id="KW-1133">Transmembrane helix</keyword>
<feature type="domain" description="Major intrinsically disordered Notch2-binding receptor 1-like C-terminal" evidence="6">
    <location>
        <begin position="46"/>
        <end position="136"/>
    </location>
</feature>
<evidence type="ECO:0000313" key="8">
    <source>
        <dbReference type="Proteomes" id="UP000287033"/>
    </source>
</evidence>
<evidence type="ECO:0000256" key="3">
    <source>
        <dbReference type="ARBA" id="ARBA00022989"/>
    </source>
</evidence>
<dbReference type="Proteomes" id="UP000287033">
    <property type="component" value="Unassembled WGS sequence"/>
</dbReference>
<accession>A0A401T4S2</accession>
<dbReference type="EMBL" id="BEZZ01001028">
    <property type="protein sequence ID" value="GCC37610.1"/>
    <property type="molecule type" value="Genomic_DNA"/>
</dbReference>
<comment type="similarity">
    <text evidence="1">Belongs to the MINAR family.</text>
</comment>
<dbReference type="OMA" id="ATHGMFQ"/>
<evidence type="ECO:0000256" key="1">
    <source>
        <dbReference type="ARBA" id="ARBA00006410"/>
    </source>
</evidence>
<dbReference type="GO" id="GO:0012505">
    <property type="term" value="C:endomembrane system"/>
    <property type="evidence" value="ECO:0007669"/>
    <property type="project" value="UniProtKB-SubCell"/>
</dbReference>
<organism evidence="7 8">
    <name type="scientific">Chiloscyllium punctatum</name>
    <name type="common">Brownbanded bambooshark</name>
    <name type="synonym">Hemiscyllium punctatum</name>
    <dbReference type="NCBI Taxonomy" id="137246"/>
    <lineage>
        <taxon>Eukaryota</taxon>
        <taxon>Metazoa</taxon>
        <taxon>Chordata</taxon>
        <taxon>Craniata</taxon>
        <taxon>Vertebrata</taxon>
        <taxon>Chondrichthyes</taxon>
        <taxon>Elasmobranchii</taxon>
        <taxon>Galeomorphii</taxon>
        <taxon>Galeoidea</taxon>
        <taxon>Orectolobiformes</taxon>
        <taxon>Hemiscylliidae</taxon>
        <taxon>Chiloscyllium</taxon>
    </lineage>
</organism>
<dbReference type="InterPro" id="IPR009626">
    <property type="entry name" value="MINAR1-like_C"/>
</dbReference>
<comment type="subcellular location">
    <subcellularLocation>
        <location evidence="5">Endomembrane system</location>
        <topology evidence="5">Single-pass membrane protein</topology>
    </subcellularLocation>
</comment>
<evidence type="ECO:0000256" key="2">
    <source>
        <dbReference type="ARBA" id="ARBA00022692"/>
    </source>
</evidence>
<dbReference type="AlphaFoldDB" id="A0A401T4S2"/>
<keyword evidence="2" id="KW-0812">Transmembrane</keyword>
<dbReference type="PANTHER" id="PTHR31530:SF4">
    <property type="entry name" value="MAJOR INTRINSICALLY DISORDERED NOTCH2-BINDING RECEPTOR 1-LIKE"/>
    <property type="match status" value="1"/>
</dbReference>
<sequence length="141" mass="15880">MDLSVLPNNNHPDKFLQLDVKALGTNPGLSQFGFTGLSGTTLSGRQWHNQVYSPAKDQDAPEKFSLQLYGDGPVLIDNVLSKHITPQTLKSTIKRNPLYADIRTENSWQLNKAHPSWTIQDYDRQSEQTNLADHLSKVIHD</sequence>
<dbReference type="InterPro" id="IPR039706">
    <property type="entry name" value="MINAR1-like"/>
</dbReference>
<keyword evidence="8" id="KW-1185">Reference proteome</keyword>
<gene>
    <name evidence="7" type="ORF">chiPu_0016114</name>
</gene>
<dbReference type="OrthoDB" id="8920945at2759"/>
<comment type="caution">
    <text evidence="7">The sequence shown here is derived from an EMBL/GenBank/DDBJ whole genome shotgun (WGS) entry which is preliminary data.</text>
</comment>